<dbReference type="Proteomes" id="UP000294257">
    <property type="component" value="Unassembled WGS sequence"/>
</dbReference>
<feature type="compositionally biased region" description="Low complexity" evidence="1">
    <location>
        <begin position="69"/>
        <end position="89"/>
    </location>
</feature>
<accession>A0A4Q7L4F3</accession>
<evidence type="ECO:0000313" key="3">
    <source>
        <dbReference type="Proteomes" id="UP000294257"/>
    </source>
</evidence>
<dbReference type="OrthoDB" id="3555448at2"/>
<protein>
    <submittedName>
        <fullName evidence="2">Uncharacterized protein</fullName>
    </submittedName>
</protein>
<proteinExistence type="predicted"/>
<keyword evidence="3" id="KW-1185">Reference proteome</keyword>
<feature type="region of interest" description="Disordered" evidence="1">
    <location>
        <begin position="54"/>
        <end position="103"/>
    </location>
</feature>
<comment type="caution">
    <text evidence="2">The sequence shown here is derived from an EMBL/GenBank/DDBJ whole genome shotgun (WGS) entry which is preliminary data.</text>
</comment>
<organism evidence="2 3">
    <name type="scientific">Herbihabitans rhizosphaerae</name>
    <dbReference type="NCBI Taxonomy" id="1872711"/>
    <lineage>
        <taxon>Bacteria</taxon>
        <taxon>Bacillati</taxon>
        <taxon>Actinomycetota</taxon>
        <taxon>Actinomycetes</taxon>
        <taxon>Pseudonocardiales</taxon>
        <taxon>Pseudonocardiaceae</taxon>
        <taxon>Herbihabitans</taxon>
    </lineage>
</organism>
<evidence type="ECO:0000256" key="1">
    <source>
        <dbReference type="SAM" id="MobiDB-lite"/>
    </source>
</evidence>
<sequence>MPIRTNRGRAAVYRRLWGWPMRSPRHLVITVFLLAVIVTAIGIMLPKLLDSGSNQPAAGTPTGAGQPSSTQAQGTQPGATTPGATSPLPTRLPPPQPQLVTAPTDPQALEIATKWAQAWVTHPQGITNAQWVAALRPYMLEEQLGPMSKVEPANVPATALTGPAVVKSSYTTEMRLEQPTDGGVIAIDLIKTPQGWRVGHYDKVS</sequence>
<reference evidence="2 3" key="1">
    <citation type="submission" date="2019-02" db="EMBL/GenBank/DDBJ databases">
        <title>Genomic Encyclopedia of Type Strains, Phase IV (KMG-IV): sequencing the most valuable type-strain genomes for metagenomic binning, comparative biology and taxonomic classification.</title>
        <authorList>
            <person name="Goeker M."/>
        </authorList>
    </citation>
    <scope>NUCLEOTIDE SEQUENCE [LARGE SCALE GENOMIC DNA]</scope>
    <source>
        <strain evidence="2 3">DSM 101727</strain>
    </source>
</reference>
<name>A0A4Q7L4F3_9PSEU</name>
<feature type="compositionally biased region" description="Polar residues" evidence="1">
    <location>
        <begin position="54"/>
        <end position="68"/>
    </location>
</feature>
<dbReference type="RefSeq" id="WP_130341879.1">
    <property type="nucleotide sequence ID" value="NZ_SGWQ01000001.1"/>
</dbReference>
<dbReference type="EMBL" id="SGWQ01000001">
    <property type="protein sequence ID" value="RZS44155.1"/>
    <property type="molecule type" value="Genomic_DNA"/>
</dbReference>
<gene>
    <name evidence="2" type="ORF">EV193_10129</name>
</gene>
<dbReference type="AlphaFoldDB" id="A0A4Q7L4F3"/>
<evidence type="ECO:0000313" key="2">
    <source>
        <dbReference type="EMBL" id="RZS44155.1"/>
    </source>
</evidence>